<reference evidence="1" key="1">
    <citation type="submission" date="2018-06" db="EMBL/GenBank/DDBJ databases">
        <authorList>
            <person name="Zhirakovskaya E."/>
        </authorList>
    </citation>
    <scope>NUCLEOTIDE SEQUENCE</scope>
</reference>
<dbReference type="AlphaFoldDB" id="A0A3B1ABW6"/>
<sequence>EMSSVVGSGRMYWRTMMPLTLILQYDGHLHQRVVRGWRNAEIGGHDIQVGQRVVAGCQGLGRPLRRAQFVMPNRDVSFFCN</sequence>
<proteinExistence type="predicted"/>
<evidence type="ECO:0000313" key="1">
    <source>
        <dbReference type="EMBL" id="VAX03216.1"/>
    </source>
</evidence>
<gene>
    <name evidence="1" type="ORF">MNBD_GAMMA19-1948</name>
</gene>
<name>A0A3B1ABW6_9ZZZZ</name>
<dbReference type="EMBL" id="UOFV01000380">
    <property type="protein sequence ID" value="VAX03216.1"/>
    <property type="molecule type" value="Genomic_DNA"/>
</dbReference>
<organism evidence="1">
    <name type="scientific">hydrothermal vent metagenome</name>
    <dbReference type="NCBI Taxonomy" id="652676"/>
    <lineage>
        <taxon>unclassified sequences</taxon>
        <taxon>metagenomes</taxon>
        <taxon>ecological metagenomes</taxon>
    </lineage>
</organism>
<accession>A0A3B1ABW6</accession>
<protein>
    <submittedName>
        <fullName evidence="1">Uncharacterized protein</fullName>
    </submittedName>
</protein>
<feature type="non-terminal residue" evidence="1">
    <location>
        <position position="1"/>
    </location>
</feature>